<proteinExistence type="predicted"/>
<dbReference type="Gene3D" id="1.25.10.10">
    <property type="entry name" value="Leucine-rich Repeat Variant"/>
    <property type="match status" value="1"/>
</dbReference>
<dbReference type="PANTHER" id="PTHR10257">
    <property type="entry name" value="SERINE/THREONINE PROTEIN PHOSPHATASE 2A PP2A REGULATORY SUBUNIT B"/>
    <property type="match status" value="1"/>
</dbReference>
<protein>
    <recommendedName>
        <fullName evidence="4">Serine/threonine protein phosphatase 2A regulatory subunit</fullName>
    </recommendedName>
</protein>
<dbReference type="InterPro" id="IPR016024">
    <property type="entry name" value="ARM-type_fold"/>
</dbReference>
<feature type="region of interest" description="Disordered" evidence="1">
    <location>
        <begin position="1"/>
        <end position="41"/>
    </location>
</feature>
<comment type="caution">
    <text evidence="2">The sequence shown here is derived from an EMBL/GenBank/DDBJ whole genome shotgun (WGS) entry which is preliminary data.</text>
</comment>
<dbReference type="PANTHER" id="PTHR10257:SF3">
    <property type="entry name" value="SERINE_THREONINE-PROTEIN PHOSPHATASE 2A 56 KDA REGULATORY SUBUNIT GAMMA ISOFORM"/>
    <property type="match status" value="1"/>
</dbReference>
<dbReference type="Pfam" id="PF01603">
    <property type="entry name" value="B56"/>
    <property type="match status" value="1"/>
</dbReference>
<dbReference type="Proteomes" id="UP001162131">
    <property type="component" value="Unassembled WGS sequence"/>
</dbReference>
<evidence type="ECO:0000313" key="2">
    <source>
        <dbReference type="EMBL" id="CAG9332876.1"/>
    </source>
</evidence>
<evidence type="ECO:0000313" key="3">
    <source>
        <dbReference type="Proteomes" id="UP001162131"/>
    </source>
</evidence>
<name>A0AAU9KG02_9CILI</name>
<evidence type="ECO:0000256" key="1">
    <source>
        <dbReference type="SAM" id="MobiDB-lite"/>
    </source>
</evidence>
<dbReference type="AlphaFoldDB" id="A0AAU9KG02"/>
<dbReference type="GO" id="GO:0019888">
    <property type="term" value="F:protein phosphatase regulator activity"/>
    <property type="evidence" value="ECO:0007669"/>
    <property type="project" value="InterPro"/>
</dbReference>
<sequence>MSTPGAYKAGANPQPRGKVGKVGKAAPAPPVRGKAATDTKHTPKDAKEMFLKRVQLCSITYDYSDDNKDVKAKAERNAALQDLREFLNDSKNVAQYVIPHLDLVIDMIKKNIFRPLPMDKKGGDKLGPGEAGAEGGDEDIVIDPAWPHLQGVYEFFFELIICEATDVKSLKVFITPSFIQDFLQLFDSEEPRERDYLKNILHRLYAKLVPRRKMIRKAINDSFLTMIHETQRFNGASELLDILASIISGFAVPLREEHVVFFKVIMIPLHKVQTSHIFHEQLLRCSMLFLSKDHALAIPLVEGLLRYWPFGNSVKETLYLTELQEVLEVCELAKLEPLIPKLFKRLVRCISGPQLQVADRAMCFFENDYFLGILRTFKQVTFPMVVPVIVELAETHWHKILQESLNALKVILKEIDPVAFDRALQTGSRDLARSNSLSTMHNLPARATVEAKWDALAARAKAIDPKFKSPLVPYIDSHVVGLNNMNGIALSSQNLIPPA</sequence>
<gene>
    <name evidence="2" type="ORF">BSTOLATCC_MIC57162</name>
</gene>
<dbReference type="FunFam" id="1.25.10.10:FF:000331">
    <property type="entry name" value="Phosphoprotein phosphatase, putative"/>
    <property type="match status" value="1"/>
</dbReference>
<dbReference type="GO" id="GO:0000159">
    <property type="term" value="C:protein phosphatase type 2A complex"/>
    <property type="evidence" value="ECO:0007669"/>
    <property type="project" value="InterPro"/>
</dbReference>
<dbReference type="EMBL" id="CAJZBQ010000055">
    <property type="protein sequence ID" value="CAG9332876.1"/>
    <property type="molecule type" value="Genomic_DNA"/>
</dbReference>
<dbReference type="InterPro" id="IPR002554">
    <property type="entry name" value="PP2A_B56"/>
</dbReference>
<organism evidence="2 3">
    <name type="scientific">Blepharisma stoltei</name>
    <dbReference type="NCBI Taxonomy" id="1481888"/>
    <lineage>
        <taxon>Eukaryota</taxon>
        <taxon>Sar</taxon>
        <taxon>Alveolata</taxon>
        <taxon>Ciliophora</taxon>
        <taxon>Postciliodesmatophora</taxon>
        <taxon>Heterotrichea</taxon>
        <taxon>Heterotrichida</taxon>
        <taxon>Blepharismidae</taxon>
        <taxon>Blepharisma</taxon>
    </lineage>
</organism>
<accession>A0AAU9KG02</accession>
<evidence type="ECO:0008006" key="4">
    <source>
        <dbReference type="Google" id="ProtNLM"/>
    </source>
</evidence>
<reference evidence="2" key="1">
    <citation type="submission" date="2021-09" db="EMBL/GenBank/DDBJ databases">
        <authorList>
            <consortium name="AG Swart"/>
            <person name="Singh M."/>
            <person name="Singh A."/>
            <person name="Seah K."/>
            <person name="Emmerich C."/>
        </authorList>
    </citation>
    <scope>NUCLEOTIDE SEQUENCE</scope>
    <source>
        <strain evidence="2">ATCC30299</strain>
    </source>
</reference>
<dbReference type="GO" id="GO:0007165">
    <property type="term" value="P:signal transduction"/>
    <property type="evidence" value="ECO:0007669"/>
    <property type="project" value="InterPro"/>
</dbReference>
<dbReference type="InterPro" id="IPR011989">
    <property type="entry name" value="ARM-like"/>
</dbReference>
<keyword evidence="3" id="KW-1185">Reference proteome</keyword>
<dbReference type="SUPFAM" id="SSF48371">
    <property type="entry name" value="ARM repeat"/>
    <property type="match status" value="1"/>
</dbReference>